<keyword evidence="3" id="KW-1185">Reference proteome</keyword>
<dbReference type="RefSeq" id="WP_193993646.1">
    <property type="nucleotide sequence ID" value="NZ_JADEXP010000112.1"/>
</dbReference>
<accession>A0A929F5M6</accession>
<evidence type="ECO:0000259" key="1">
    <source>
        <dbReference type="PROSITE" id="PS50835"/>
    </source>
</evidence>
<evidence type="ECO:0000313" key="3">
    <source>
        <dbReference type="Proteomes" id="UP000615026"/>
    </source>
</evidence>
<proteinExistence type="predicted"/>
<protein>
    <submittedName>
        <fullName evidence="2">PKD domain-containing protein</fullName>
    </submittedName>
</protein>
<dbReference type="Proteomes" id="UP000615026">
    <property type="component" value="Unassembled WGS sequence"/>
</dbReference>
<reference evidence="2" key="1">
    <citation type="submission" date="2020-10" db="EMBL/GenBank/DDBJ databases">
        <authorList>
            <person name="Castelo-Branco R."/>
            <person name="Eusebio N."/>
            <person name="Adriana R."/>
            <person name="Vieira A."/>
            <person name="Brugerolle De Fraissinette N."/>
            <person name="Rezende De Castro R."/>
            <person name="Schneider M.P."/>
            <person name="Vasconcelos V."/>
            <person name="Leao P.N."/>
        </authorList>
    </citation>
    <scope>NUCLEOTIDE SEQUENCE</scope>
    <source>
        <strain evidence="2">LEGE 11479</strain>
    </source>
</reference>
<dbReference type="Gene3D" id="2.60.40.10">
    <property type="entry name" value="Immunoglobulins"/>
    <property type="match status" value="3"/>
</dbReference>
<dbReference type="AlphaFoldDB" id="A0A929F5M6"/>
<evidence type="ECO:0000313" key="2">
    <source>
        <dbReference type="EMBL" id="MBE9067685.1"/>
    </source>
</evidence>
<dbReference type="PROSITE" id="PS50835">
    <property type="entry name" value="IG_LIKE"/>
    <property type="match status" value="1"/>
</dbReference>
<comment type="caution">
    <text evidence="2">The sequence shown here is derived from an EMBL/GenBank/DDBJ whole genome shotgun (WGS) entry which is preliminary data.</text>
</comment>
<gene>
    <name evidence="2" type="ORF">IQ260_13575</name>
</gene>
<organism evidence="2 3">
    <name type="scientific">Leptolyngbya cf. ectocarpi LEGE 11479</name>
    <dbReference type="NCBI Taxonomy" id="1828722"/>
    <lineage>
        <taxon>Bacteria</taxon>
        <taxon>Bacillati</taxon>
        <taxon>Cyanobacteriota</taxon>
        <taxon>Cyanophyceae</taxon>
        <taxon>Leptolyngbyales</taxon>
        <taxon>Leptolyngbyaceae</taxon>
        <taxon>Leptolyngbya group</taxon>
        <taxon>Leptolyngbya</taxon>
    </lineage>
</organism>
<dbReference type="Pfam" id="PF18911">
    <property type="entry name" value="PKD_4"/>
    <property type="match status" value="2"/>
</dbReference>
<dbReference type="InterPro" id="IPR007110">
    <property type="entry name" value="Ig-like_dom"/>
</dbReference>
<dbReference type="InterPro" id="IPR000601">
    <property type="entry name" value="PKD_dom"/>
</dbReference>
<name>A0A929F5M6_LEPEC</name>
<dbReference type="InterPro" id="IPR035986">
    <property type="entry name" value="PKD_dom_sf"/>
</dbReference>
<sequence>MKGSDIAIAATITGLFPTGTNNSGGLLPANAKDIHYTILETGTNPEVVGLLHPFWLGNDSSSQWIWEKSNSSPIDVTRTFRTTFDLDDLFAPSASITGLWAADNIGVDILLNGISTGNHIPGGSGLGDFGAFQTLTPFSISNGFVSGINTLDFIVQDVGVVSGFRVAAISGNADIDYEPTFLGISPTDITISEGQSANIDLFGTDTNSEPLEFFFNNQSVGIDNRISGIRSTQIQLSPLNDERLRDEGVFTNIAYVQDGAGQISNTVTQTVTVLNADPQITQFSVPTTVDEGSIFSFSASAMDPGINDVISYSWDLNGDGDFGDYTLSSGDFSYPDEGSYRFGLEVSDGEGGDTEETLTIEVKNVEPNIIKLTGDLNVKANETFSFLAEAFDPGVNDTLTFDWDLDGDGEFDDFTGSEGQVILEDIFEKVFEEPEQIKIALRVSDGDGGVTEQSFSVTVTPNNSQPDPPVFSSSNITIDEGQNVDITISATDADPEPLSFFLNDQLIGTDPSTSGTRSISTNLGPFVDEGAFTNVAYVEDTSNQRSNTATQTITVLNVAPTITQLTNGLSVKPNQLFDFFADAFDPGKLDELAFDWDLTGNGLFDDFTGKEGQWLFPEPGLFDVALRVSDNDGGEAFGKFSVTTTHEPPVTTPEPNSVLGLLSVVTLGIFKLLKFSPTRGSTELNIIK</sequence>
<feature type="domain" description="Ig-like" evidence="1">
    <location>
        <begin position="278"/>
        <end position="359"/>
    </location>
</feature>
<dbReference type="SUPFAM" id="SSF49299">
    <property type="entry name" value="PKD domain"/>
    <property type="match status" value="2"/>
</dbReference>
<dbReference type="EMBL" id="JADEXP010000112">
    <property type="protein sequence ID" value="MBE9067685.1"/>
    <property type="molecule type" value="Genomic_DNA"/>
</dbReference>
<dbReference type="InterPro" id="IPR013783">
    <property type="entry name" value="Ig-like_fold"/>
</dbReference>
<dbReference type="CDD" id="cd00146">
    <property type="entry name" value="PKD"/>
    <property type="match status" value="1"/>
</dbReference>